<evidence type="ECO:0000313" key="2">
    <source>
        <dbReference type="EMBL" id="OCQ53860.1"/>
    </source>
</evidence>
<name>A0A1C0U7E3_9GAMM</name>
<comment type="caution">
    <text evidence="2">The sequence shown here is derived from an EMBL/GenBank/DDBJ whole genome shotgun (WGS) entry which is preliminary data.</text>
</comment>
<proteinExistence type="predicted"/>
<dbReference type="RefSeq" id="WP_236637456.1">
    <property type="nucleotide sequence ID" value="NZ_CAWMQZ010000030.1"/>
</dbReference>
<dbReference type="Proteomes" id="UP000093476">
    <property type="component" value="Unassembled WGS sequence"/>
</dbReference>
<feature type="chain" id="PRO_5008646743" evidence="1">
    <location>
        <begin position="21"/>
        <end position="105"/>
    </location>
</feature>
<organism evidence="2 3">
    <name type="scientific">Photorhabdus australis subsp. thailandensis</name>
    <dbReference type="NCBI Taxonomy" id="2805096"/>
    <lineage>
        <taxon>Bacteria</taxon>
        <taxon>Pseudomonadati</taxon>
        <taxon>Pseudomonadota</taxon>
        <taxon>Gammaproteobacteria</taxon>
        <taxon>Enterobacterales</taxon>
        <taxon>Morganellaceae</taxon>
        <taxon>Photorhabdus</taxon>
    </lineage>
</organism>
<evidence type="ECO:0000256" key="1">
    <source>
        <dbReference type="SAM" id="SignalP"/>
    </source>
</evidence>
<gene>
    <name evidence="2" type="ORF">Ppb6_00878</name>
</gene>
<dbReference type="PATRIC" id="fig|286156.4.peg.1003"/>
<dbReference type="EMBL" id="LOMY01000030">
    <property type="protein sequence ID" value="OCQ53860.1"/>
    <property type="molecule type" value="Genomic_DNA"/>
</dbReference>
<reference evidence="2 3" key="1">
    <citation type="submission" date="2015-12" db="EMBL/GenBank/DDBJ databases">
        <title>Genome comparisons provide insights into the role of secondary metabolites in the pathogenic phase of the Photorhabdus life cycle.</title>
        <authorList>
            <person name="Tobias N.J."/>
            <person name="Mishra B."/>
            <person name="Gupta D.K."/>
            <person name="Thines M."/>
            <person name="Stinear T.P."/>
            <person name="Bode H.B."/>
        </authorList>
    </citation>
    <scope>NUCLEOTIDE SEQUENCE [LARGE SCALE GENOMIC DNA]</scope>
    <source>
        <strain evidence="2 3">PB68.1</strain>
    </source>
</reference>
<keyword evidence="1" id="KW-0732">Signal</keyword>
<dbReference type="AlphaFoldDB" id="A0A1C0U7E3"/>
<protein>
    <submittedName>
        <fullName evidence="2">Uncharacterized protein</fullName>
    </submittedName>
</protein>
<accession>A0A1C0U7E3</accession>
<dbReference type="STRING" id="286156.Ppb6_00878"/>
<keyword evidence="3" id="KW-1185">Reference proteome</keyword>
<sequence precursor="true">MKLLSYALLLGLAYIPFSFAETSVNDVNNEIHAKEKGALSKCTDLLPKGHLYTISIVGKSDKKTANADGKFKGKFDVSDETKKPLDKKRSEEVKPFIQCVTDTVL</sequence>
<evidence type="ECO:0000313" key="3">
    <source>
        <dbReference type="Proteomes" id="UP000093476"/>
    </source>
</evidence>
<feature type="signal peptide" evidence="1">
    <location>
        <begin position="1"/>
        <end position="20"/>
    </location>
</feature>